<dbReference type="Proteomes" id="UP000252884">
    <property type="component" value="Unassembled WGS sequence"/>
</dbReference>
<feature type="domain" description="PilZ" evidence="2">
    <location>
        <begin position="20"/>
        <end position="118"/>
    </location>
</feature>
<organism evidence="3 4">
    <name type="scientific">Pseudorhodoferax soli</name>
    <dbReference type="NCBI Taxonomy" id="545864"/>
    <lineage>
        <taxon>Bacteria</taxon>
        <taxon>Pseudomonadati</taxon>
        <taxon>Pseudomonadota</taxon>
        <taxon>Betaproteobacteria</taxon>
        <taxon>Burkholderiales</taxon>
        <taxon>Comamonadaceae</taxon>
    </lineage>
</organism>
<dbReference type="InterPro" id="IPR009875">
    <property type="entry name" value="PilZ_domain"/>
</dbReference>
<dbReference type="SUPFAM" id="SSF141371">
    <property type="entry name" value="PilZ domain-like"/>
    <property type="match status" value="1"/>
</dbReference>
<feature type="region of interest" description="Disordered" evidence="1">
    <location>
        <begin position="1"/>
        <end position="23"/>
    </location>
</feature>
<dbReference type="AlphaFoldDB" id="A0A368XCM0"/>
<sequence length="123" mass="13475">MQEHRPSSILSGPFAGQPSRRLQPRNALRWPVTILVSGGNERRGTTVDLSAEGLSLSTDRPITPGSRCTLLLRPRPDEDGFKLEVKAVYSSYTAPGDFRIGMAFLPQDAEGRDRLRAIATARA</sequence>
<dbReference type="OrthoDB" id="8900821at2"/>
<dbReference type="EMBL" id="QPJK01000012">
    <property type="protein sequence ID" value="RCW65585.1"/>
    <property type="molecule type" value="Genomic_DNA"/>
</dbReference>
<name>A0A368XCM0_9BURK</name>
<evidence type="ECO:0000256" key="1">
    <source>
        <dbReference type="SAM" id="MobiDB-lite"/>
    </source>
</evidence>
<dbReference type="GO" id="GO:0035438">
    <property type="term" value="F:cyclic-di-GMP binding"/>
    <property type="evidence" value="ECO:0007669"/>
    <property type="project" value="InterPro"/>
</dbReference>
<keyword evidence="4" id="KW-1185">Reference proteome</keyword>
<proteinExistence type="predicted"/>
<dbReference type="Pfam" id="PF07238">
    <property type="entry name" value="PilZ"/>
    <property type="match status" value="1"/>
</dbReference>
<dbReference type="Gene3D" id="2.40.10.220">
    <property type="entry name" value="predicted glycosyltransferase like domains"/>
    <property type="match status" value="1"/>
</dbReference>
<evidence type="ECO:0000259" key="2">
    <source>
        <dbReference type="Pfam" id="PF07238"/>
    </source>
</evidence>
<dbReference type="RefSeq" id="WP_114471691.1">
    <property type="nucleotide sequence ID" value="NZ_QPJK01000012.1"/>
</dbReference>
<comment type="caution">
    <text evidence="3">The sequence shown here is derived from an EMBL/GenBank/DDBJ whole genome shotgun (WGS) entry which is preliminary data.</text>
</comment>
<gene>
    <name evidence="3" type="ORF">DES41_11236</name>
</gene>
<evidence type="ECO:0000313" key="3">
    <source>
        <dbReference type="EMBL" id="RCW65585.1"/>
    </source>
</evidence>
<reference evidence="3 4" key="1">
    <citation type="submission" date="2018-07" db="EMBL/GenBank/DDBJ databases">
        <title>Genomic Encyclopedia of Type Strains, Phase IV (KMG-IV): sequencing the most valuable type-strain genomes for metagenomic binning, comparative biology and taxonomic classification.</title>
        <authorList>
            <person name="Goeker M."/>
        </authorList>
    </citation>
    <scope>NUCLEOTIDE SEQUENCE [LARGE SCALE GENOMIC DNA]</scope>
    <source>
        <strain evidence="3 4">DSM 21634</strain>
    </source>
</reference>
<protein>
    <submittedName>
        <fullName evidence="3">PilZ domain-containing protein</fullName>
    </submittedName>
</protein>
<accession>A0A368XCM0</accession>
<evidence type="ECO:0000313" key="4">
    <source>
        <dbReference type="Proteomes" id="UP000252884"/>
    </source>
</evidence>